<gene>
    <name evidence="1" type="ORF">HZH66_003700</name>
</gene>
<accession>A0A834NE57</accession>
<dbReference type="Proteomes" id="UP000614350">
    <property type="component" value="Unassembled WGS sequence"/>
</dbReference>
<comment type="caution">
    <text evidence="1">The sequence shown here is derived from an EMBL/GenBank/DDBJ whole genome shotgun (WGS) entry which is preliminary data.</text>
</comment>
<evidence type="ECO:0000313" key="2">
    <source>
        <dbReference type="Proteomes" id="UP000614350"/>
    </source>
</evidence>
<sequence>MKEKNVTTVEQLIDLLKAVYQLSKSVSYYRGLLCDACKKANEHILNYIDRIRNLEQAIIKGEVRKSDKISAIERQRIEAEVLEYFKNSLPSELRLPLKLEDYYYLASASSAFIRIGYKAERDIERAKTLTQGNAVAIRDITTNSLTCNTCGHIKLGHVSAQYNSSRGSDPNSNSNRIDQRLLLVQNGKQFDIIVKSKFVTLMAGTGSELNLVKSNVIKSKEIIDGEETIKNNEITNSHVYINDSIIVNISDYDIVHPSPLLCTNYKFEISISEIRNLNSLVSTDLKSGISITETQQQIASVKSVSIVRSLKKHIEEGSQSDKIKNKDRTVKIKSLLLLGHLN</sequence>
<organism evidence="1 2">
    <name type="scientific">Vespula vulgaris</name>
    <name type="common">Yellow jacket</name>
    <name type="synonym">Wasp</name>
    <dbReference type="NCBI Taxonomy" id="7454"/>
    <lineage>
        <taxon>Eukaryota</taxon>
        <taxon>Metazoa</taxon>
        <taxon>Ecdysozoa</taxon>
        <taxon>Arthropoda</taxon>
        <taxon>Hexapoda</taxon>
        <taxon>Insecta</taxon>
        <taxon>Pterygota</taxon>
        <taxon>Neoptera</taxon>
        <taxon>Endopterygota</taxon>
        <taxon>Hymenoptera</taxon>
        <taxon>Apocrita</taxon>
        <taxon>Aculeata</taxon>
        <taxon>Vespoidea</taxon>
        <taxon>Vespidae</taxon>
        <taxon>Vespinae</taxon>
        <taxon>Vespula</taxon>
    </lineage>
</organism>
<dbReference type="EMBL" id="JACSEA010000003">
    <property type="protein sequence ID" value="KAF7404794.1"/>
    <property type="molecule type" value="Genomic_DNA"/>
</dbReference>
<protein>
    <submittedName>
        <fullName evidence="1">Uncharacterized protein</fullName>
    </submittedName>
</protein>
<dbReference type="AlphaFoldDB" id="A0A834NE57"/>
<reference evidence="1" key="1">
    <citation type="journal article" date="2020" name="G3 (Bethesda)">
        <title>High-Quality Assemblies for Three Invasive Social Wasps from the &lt;i&gt;Vespula&lt;/i&gt; Genus.</title>
        <authorList>
            <person name="Harrop T.W.R."/>
            <person name="Guhlin J."/>
            <person name="McLaughlin G.M."/>
            <person name="Permina E."/>
            <person name="Stockwell P."/>
            <person name="Gilligan J."/>
            <person name="Le Lec M.F."/>
            <person name="Gruber M.A.M."/>
            <person name="Quinn O."/>
            <person name="Lovegrove M."/>
            <person name="Duncan E.J."/>
            <person name="Remnant E.J."/>
            <person name="Van Eeckhoven J."/>
            <person name="Graham B."/>
            <person name="Knapp R.A."/>
            <person name="Langford K.W."/>
            <person name="Kronenberg Z."/>
            <person name="Press M.O."/>
            <person name="Eacker S.M."/>
            <person name="Wilson-Rankin E.E."/>
            <person name="Purcell J."/>
            <person name="Lester P.J."/>
            <person name="Dearden P.K."/>
        </authorList>
    </citation>
    <scope>NUCLEOTIDE SEQUENCE</scope>
    <source>
        <strain evidence="1">Marl-1</strain>
    </source>
</reference>
<name>A0A834NE57_VESVU</name>
<proteinExistence type="predicted"/>
<evidence type="ECO:0000313" key="1">
    <source>
        <dbReference type="EMBL" id="KAF7404794.1"/>
    </source>
</evidence>
<keyword evidence="2" id="KW-1185">Reference proteome</keyword>